<keyword evidence="3" id="KW-1185">Reference proteome</keyword>
<evidence type="ECO:0000313" key="2">
    <source>
        <dbReference type="EMBL" id="SFF88215.1"/>
    </source>
</evidence>
<dbReference type="EMBL" id="FONW01000019">
    <property type="protein sequence ID" value="SFF88215.1"/>
    <property type="molecule type" value="Genomic_DNA"/>
</dbReference>
<reference evidence="2 3" key="1">
    <citation type="submission" date="2016-10" db="EMBL/GenBank/DDBJ databases">
        <authorList>
            <person name="de Groot N.N."/>
        </authorList>
    </citation>
    <scope>NUCLEOTIDE SEQUENCE [LARGE SCALE GENOMIC DNA]</scope>
    <source>
        <strain evidence="2 3">CGMCC 1.9156</strain>
    </source>
</reference>
<dbReference type="SUPFAM" id="SSF56935">
    <property type="entry name" value="Porins"/>
    <property type="match status" value="1"/>
</dbReference>
<dbReference type="Proteomes" id="UP000198964">
    <property type="component" value="Unassembled WGS sequence"/>
</dbReference>
<protein>
    <recommendedName>
        <fullName evidence="4">Outer membrane protein</fullName>
    </recommendedName>
</protein>
<accession>A0A1I2M9P7</accession>
<proteinExistence type="predicted"/>
<name>A0A1I2M9P7_9BACT</name>
<evidence type="ECO:0008006" key="4">
    <source>
        <dbReference type="Google" id="ProtNLM"/>
    </source>
</evidence>
<feature type="signal peptide" evidence="1">
    <location>
        <begin position="1"/>
        <end position="20"/>
    </location>
</feature>
<feature type="chain" id="PRO_5011560772" description="Outer membrane protein" evidence="1">
    <location>
        <begin position="21"/>
        <end position="421"/>
    </location>
</feature>
<keyword evidence="1" id="KW-0732">Signal</keyword>
<dbReference type="RefSeq" id="WP_093921720.1">
    <property type="nucleotide sequence ID" value="NZ_FONW01000019.1"/>
</dbReference>
<gene>
    <name evidence="2" type="ORF">SAMN05216283_11929</name>
</gene>
<dbReference type="AlphaFoldDB" id="A0A1I2M9P7"/>
<sequence>MMKRIWGLLCLIGLTMYANAQEVKDVKLDWYGFVRNEFFIDSYKGLDAANETFYLVPLYVGKDANGEDINEQASSNLSALASRIGLRISGPEILGAKSSGNIEFDFGGIVKTEPTLFRIRHANMVLDWESSRLLVGQTWHPFWGGGAFPTVAGLNTGAPFQAFNRSPMVRYDMISGNWTVSGAAVYENQYTSKCFEASNFSTPNQAQRNGVMPELVWSTEYHHNGITAGVGAQIKRIKPRMTVTGTEGKFKADEFLTSSGFMAYFKHKQDKLSVVAKGYYGQNMTHLTFLGGYGVATRDEATGEETYTNYNNYTTLFNVVYGKKWQVGALFGYGGNLGTTDPLYDDGSGKGIVTGLLPNVQNLARVSPHIALNVSKLRVVAEYELTTANYGVGAFDFSDGLYADKHQTMNNRFCVMMMYLF</sequence>
<evidence type="ECO:0000256" key="1">
    <source>
        <dbReference type="SAM" id="SignalP"/>
    </source>
</evidence>
<dbReference type="STRING" id="655355.SAMN05216283_11929"/>
<organism evidence="2 3">
    <name type="scientific">Sunxiuqinia elliptica</name>
    <dbReference type="NCBI Taxonomy" id="655355"/>
    <lineage>
        <taxon>Bacteria</taxon>
        <taxon>Pseudomonadati</taxon>
        <taxon>Bacteroidota</taxon>
        <taxon>Bacteroidia</taxon>
        <taxon>Marinilabiliales</taxon>
        <taxon>Prolixibacteraceae</taxon>
        <taxon>Sunxiuqinia</taxon>
    </lineage>
</organism>
<evidence type="ECO:0000313" key="3">
    <source>
        <dbReference type="Proteomes" id="UP000198964"/>
    </source>
</evidence>